<organism evidence="1 2">
    <name type="scientific">Ramazzottius varieornatus</name>
    <name type="common">Water bear</name>
    <name type="synonym">Tardigrade</name>
    <dbReference type="NCBI Taxonomy" id="947166"/>
    <lineage>
        <taxon>Eukaryota</taxon>
        <taxon>Metazoa</taxon>
        <taxon>Ecdysozoa</taxon>
        <taxon>Tardigrada</taxon>
        <taxon>Eutardigrada</taxon>
        <taxon>Parachela</taxon>
        <taxon>Hypsibioidea</taxon>
        <taxon>Ramazzottiidae</taxon>
        <taxon>Ramazzottius</taxon>
    </lineage>
</organism>
<proteinExistence type="predicted"/>
<comment type="caution">
    <text evidence="1">The sequence shown here is derived from an EMBL/GenBank/DDBJ whole genome shotgun (WGS) entry which is preliminary data.</text>
</comment>
<gene>
    <name evidence="1" type="primary">RvY_09028-1</name>
    <name evidence="1" type="synonym">RvY_09028.1</name>
    <name evidence="1" type="ORF">RvY_09028</name>
</gene>
<dbReference type="Proteomes" id="UP000186922">
    <property type="component" value="Unassembled WGS sequence"/>
</dbReference>
<keyword evidence="2" id="KW-1185">Reference proteome</keyword>
<accession>A0A1D1V819</accession>
<sequence>MEFAAKKLLEHDYKRLFQLNDQPSEADKQLETLVKAHDGHSARSGIESASTELHGEDRILSFATKRKQISEIPSSRWPLDVNITREIRGGRGTAVYDAEAQNMEAVDDSIYQGPNQQRSTPNAATTRAHPDIAARLIAKEVKLNHSVGPFDSSPFPFFVTSSLGLRPKKTGGG</sequence>
<protein>
    <submittedName>
        <fullName evidence="1">Uncharacterized protein</fullName>
    </submittedName>
</protein>
<name>A0A1D1V819_RAMVA</name>
<reference evidence="1 2" key="1">
    <citation type="journal article" date="2016" name="Nat. Commun.">
        <title>Extremotolerant tardigrade genome and improved radiotolerance of human cultured cells by tardigrade-unique protein.</title>
        <authorList>
            <person name="Hashimoto T."/>
            <person name="Horikawa D.D."/>
            <person name="Saito Y."/>
            <person name="Kuwahara H."/>
            <person name="Kozuka-Hata H."/>
            <person name="Shin-I T."/>
            <person name="Minakuchi Y."/>
            <person name="Ohishi K."/>
            <person name="Motoyama A."/>
            <person name="Aizu T."/>
            <person name="Enomoto A."/>
            <person name="Kondo K."/>
            <person name="Tanaka S."/>
            <person name="Hara Y."/>
            <person name="Koshikawa S."/>
            <person name="Sagara H."/>
            <person name="Miura T."/>
            <person name="Yokobori S."/>
            <person name="Miyagawa K."/>
            <person name="Suzuki Y."/>
            <person name="Kubo T."/>
            <person name="Oyama M."/>
            <person name="Kohara Y."/>
            <person name="Fujiyama A."/>
            <person name="Arakawa K."/>
            <person name="Katayama T."/>
            <person name="Toyoda A."/>
            <person name="Kunieda T."/>
        </authorList>
    </citation>
    <scope>NUCLEOTIDE SEQUENCE [LARGE SCALE GENOMIC DNA]</scope>
    <source>
        <strain evidence="1 2">YOKOZUNA-1</strain>
    </source>
</reference>
<dbReference type="AlphaFoldDB" id="A0A1D1V819"/>
<evidence type="ECO:0000313" key="1">
    <source>
        <dbReference type="EMBL" id="GAU97794.1"/>
    </source>
</evidence>
<dbReference type="EMBL" id="BDGG01000004">
    <property type="protein sequence ID" value="GAU97794.1"/>
    <property type="molecule type" value="Genomic_DNA"/>
</dbReference>
<evidence type="ECO:0000313" key="2">
    <source>
        <dbReference type="Proteomes" id="UP000186922"/>
    </source>
</evidence>